<proteinExistence type="inferred from homology"/>
<evidence type="ECO:0000313" key="5">
    <source>
        <dbReference type="EMBL" id="MCZ2722887.1"/>
    </source>
</evidence>
<dbReference type="PANTHER" id="PTHR30126:SF64">
    <property type="entry name" value="HTH-TYPE TRANSCRIPTIONAL REGULATOR CITR"/>
    <property type="match status" value="1"/>
</dbReference>
<evidence type="ECO:0000256" key="3">
    <source>
        <dbReference type="ARBA" id="ARBA00023163"/>
    </source>
</evidence>
<dbReference type="SUPFAM" id="SSF46785">
    <property type="entry name" value="Winged helix' DNA-binding domain"/>
    <property type="match status" value="1"/>
</dbReference>
<dbReference type="Proteomes" id="UP001149719">
    <property type="component" value="Unassembled WGS sequence"/>
</dbReference>
<sequence length="96" mass="11194">MLNNQHLNTFNTLVECKSFTLAAKELNLTQPAVTQHIQKLERELERLLVVRQGKSIEMTPEGEQLYGYIQKVMKEYRLFRKSWDELPSNDGRVDAA</sequence>
<evidence type="ECO:0000259" key="4">
    <source>
        <dbReference type="PROSITE" id="PS50931"/>
    </source>
</evidence>
<feature type="domain" description="HTH lysR-type" evidence="4">
    <location>
        <begin position="2"/>
        <end position="59"/>
    </location>
</feature>
<name>A0ABT4JWZ9_9GAMM</name>
<dbReference type="Pfam" id="PF00126">
    <property type="entry name" value="HTH_1"/>
    <property type="match status" value="1"/>
</dbReference>
<comment type="similarity">
    <text evidence="1">Belongs to the LysR transcriptional regulatory family.</text>
</comment>
<dbReference type="RefSeq" id="WP_269126885.1">
    <property type="nucleotide sequence ID" value="NZ_JAPUBN010000019.1"/>
</dbReference>
<dbReference type="PANTHER" id="PTHR30126">
    <property type="entry name" value="HTH-TYPE TRANSCRIPTIONAL REGULATOR"/>
    <property type="match status" value="1"/>
</dbReference>
<dbReference type="EMBL" id="JAPUBN010000019">
    <property type="protein sequence ID" value="MCZ2722887.1"/>
    <property type="molecule type" value="Genomic_DNA"/>
</dbReference>
<dbReference type="PROSITE" id="PS50931">
    <property type="entry name" value="HTH_LYSR"/>
    <property type="match status" value="1"/>
</dbReference>
<reference evidence="5" key="1">
    <citation type="submission" date="2022-12" db="EMBL/GenBank/DDBJ databases">
        <title>Marinomonas 15G1-11 sp. nov, isolated from marine algae.</title>
        <authorList>
            <person name="Butt M."/>
            <person name="Choi D.G."/>
            <person name="Kim J.M."/>
            <person name="Lee J.K."/>
            <person name="Baek J.H."/>
            <person name="Jeon C.O."/>
        </authorList>
    </citation>
    <scope>NUCLEOTIDE SEQUENCE</scope>
    <source>
        <strain evidence="5">15G1-11</strain>
    </source>
</reference>
<protein>
    <submittedName>
        <fullName evidence="5">LysR family transcriptional regulator</fullName>
    </submittedName>
</protein>
<evidence type="ECO:0000256" key="2">
    <source>
        <dbReference type="ARBA" id="ARBA00023015"/>
    </source>
</evidence>
<keyword evidence="6" id="KW-1185">Reference proteome</keyword>
<dbReference type="InterPro" id="IPR000847">
    <property type="entry name" value="LysR_HTH_N"/>
</dbReference>
<dbReference type="InterPro" id="IPR036390">
    <property type="entry name" value="WH_DNA-bd_sf"/>
</dbReference>
<evidence type="ECO:0000313" key="6">
    <source>
        <dbReference type="Proteomes" id="UP001149719"/>
    </source>
</evidence>
<evidence type="ECO:0000256" key="1">
    <source>
        <dbReference type="ARBA" id="ARBA00009437"/>
    </source>
</evidence>
<dbReference type="Gene3D" id="1.10.10.10">
    <property type="entry name" value="Winged helix-like DNA-binding domain superfamily/Winged helix DNA-binding domain"/>
    <property type="match status" value="1"/>
</dbReference>
<keyword evidence="3" id="KW-0804">Transcription</keyword>
<gene>
    <name evidence="5" type="ORF">O1D97_15030</name>
</gene>
<comment type="caution">
    <text evidence="5">The sequence shown here is derived from an EMBL/GenBank/DDBJ whole genome shotgun (WGS) entry which is preliminary data.</text>
</comment>
<dbReference type="InterPro" id="IPR036388">
    <property type="entry name" value="WH-like_DNA-bd_sf"/>
</dbReference>
<keyword evidence="2" id="KW-0805">Transcription regulation</keyword>
<organism evidence="5 6">
    <name type="scientific">Marinomonas phaeophyticola</name>
    <dbReference type="NCBI Taxonomy" id="3004091"/>
    <lineage>
        <taxon>Bacteria</taxon>
        <taxon>Pseudomonadati</taxon>
        <taxon>Pseudomonadota</taxon>
        <taxon>Gammaproteobacteria</taxon>
        <taxon>Oceanospirillales</taxon>
        <taxon>Oceanospirillaceae</taxon>
        <taxon>Marinomonas</taxon>
    </lineage>
</organism>
<dbReference type="PRINTS" id="PR00039">
    <property type="entry name" value="HTHLYSR"/>
</dbReference>
<accession>A0ABT4JWZ9</accession>